<accession>A0AAN8P150</accession>
<dbReference type="PANTHER" id="PTHR37171">
    <property type="entry name" value="SERINE/THREONINE-PROTEIN KINASE YRZF-RELATED"/>
    <property type="match status" value="1"/>
</dbReference>
<dbReference type="InterPro" id="IPR000719">
    <property type="entry name" value="Prot_kinase_dom"/>
</dbReference>
<gene>
    <name evidence="2" type="ORF">TWF506_000925</name>
</gene>
<dbReference type="InterPro" id="IPR052396">
    <property type="entry name" value="Meiotic_Drive_Suppr_Kinase"/>
</dbReference>
<comment type="caution">
    <text evidence="2">The sequence shown here is derived from an EMBL/GenBank/DDBJ whole genome shotgun (WGS) entry which is preliminary data.</text>
</comment>
<feature type="domain" description="Protein kinase" evidence="1">
    <location>
        <begin position="233"/>
        <end position="411"/>
    </location>
</feature>
<evidence type="ECO:0000313" key="2">
    <source>
        <dbReference type="EMBL" id="KAK6520676.1"/>
    </source>
</evidence>
<sequence length="411" mass="45976">MVGSEKKRDQNRCSSNIQVCHFINLAKKVNFSQRNSIGLVIRSDADREAPCSDENDVITLGNTAYESPDLVILRECFGIDGRFCNHRASCNLGNPDRVFVVDATPAERGRGRLILEWKTPWDLATPDDLIKQFNSDRLNNEESTKLIKVVSQVYGYMTFNNLKFGALCNYESLYLFQRVSDSGLQVSPPFRFSDKGTESPVAALVYISHHVVTVESKISSFEILGRNGLYLTERITKNIATVMMGEIRSQQGVKTVDSQKAVFKVYEINTEPKEKAAGKEIEILVSFPLCNGPQMLGIYIPKIYAAGTHMKSLRILVLEDCGRAASADSVNVNFWAQARKAVQAVHKTGAIHGDIKLDNFTISTSGARLVDLGLCRQGAPKERAEELKDFDRLKDAWYKDYVVEGEYEDHA</sequence>
<reference evidence="2 3" key="1">
    <citation type="submission" date="2019-10" db="EMBL/GenBank/DDBJ databases">
        <authorList>
            <person name="Palmer J.M."/>
        </authorList>
    </citation>
    <scope>NUCLEOTIDE SEQUENCE [LARGE SCALE GENOMIC DNA]</scope>
    <source>
        <strain evidence="2 3">TWF506</strain>
    </source>
</reference>
<keyword evidence="3" id="KW-1185">Reference proteome</keyword>
<dbReference type="Proteomes" id="UP001307849">
    <property type="component" value="Unassembled WGS sequence"/>
</dbReference>
<dbReference type="Gene3D" id="1.10.510.10">
    <property type="entry name" value="Transferase(Phosphotransferase) domain 1"/>
    <property type="match status" value="1"/>
</dbReference>
<evidence type="ECO:0000313" key="3">
    <source>
        <dbReference type="Proteomes" id="UP001307849"/>
    </source>
</evidence>
<name>A0AAN8P150_9PEZI</name>
<proteinExistence type="predicted"/>
<dbReference type="GO" id="GO:0004672">
    <property type="term" value="F:protein kinase activity"/>
    <property type="evidence" value="ECO:0007669"/>
    <property type="project" value="InterPro"/>
</dbReference>
<dbReference type="EMBL" id="JAVHJM010000001">
    <property type="protein sequence ID" value="KAK6520676.1"/>
    <property type="molecule type" value="Genomic_DNA"/>
</dbReference>
<dbReference type="PANTHER" id="PTHR37171:SF1">
    <property type="entry name" value="SERINE_THREONINE-PROTEIN KINASE YRZF-RELATED"/>
    <property type="match status" value="1"/>
</dbReference>
<evidence type="ECO:0000259" key="1">
    <source>
        <dbReference type="PROSITE" id="PS50011"/>
    </source>
</evidence>
<dbReference type="SUPFAM" id="SSF56112">
    <property type="entry name" value="Protein kinase-like (PK-like)"/>
    <property type="match status" value="1"/>
</dbReference>
<organism evidence="2 3">
    <name type="scientific">Arthrobotrys conoides</name>
    <dbReference type="NCBI Taxonomy" id="74498"/>
    <lineage>
        <taxon>Eukaryota</taxon>
        <taxon>Fungi</taxon>
        <taxon>Dikarya</taxon>
        <taxon>Ascomycota</taxon>
        <taxon>Pezizomycotina</taxon>
        <taxon>Orbiliomycetes</taxon>
        <taxon>Orbiliales</taxon>
        <taxon>Orbiliaceae</taxon>
        <taxon>Arthrobotrys</taxon>
    </lineage>
</organism>
<dbReference type="GO" id="GO:0005524">
    <property type="term" value="F:ATP binding"/>
    <property type="evidence" value="ECO:0007669"/>
    <property type="project" value="InterPro"/>
</dbReference>
<protein>
    <recommendedName>
        <fullName evidence="1">Protein kinase domain-containing protein</fullName>
    </recommendedName>
</protein>
<dbReference type="InterPro" id="IPR011009">
    <property type="entry name" value="Kinase-like_dom_sf"/>
</dbReference>
<dbReference type="PROSITE" id="PS50011">
    <property type="entry name" value="PROTEIN_KINASE_DOM"/>
    <property type="match status" value="1"/>
</dbReference>
<dbReference type="AlphaFoldDB" id="A0AAN8P150"/>